<dbReference type="PANTHER" id="PTHR45637">
    <property type="entry name" value="FLIPPASE KINASE 1-RELATED"/>
    <property type="match status" value="1"/>
</dbReference>
<evidence type="ECO:0000256" key="2">
    <source>
        <dbReference type="ARBA" id="ARBA00009903"/>
    </source>
</evidence>
<comment type="catalytic activity">
    <reaction evidence="13">
        <text>L-seryl-[protein] + ATP = O-phospho-L-seryl-[protein] + ADP + H(+)</text>
        <dbReference type="Rhea" id="RHEA:17989"/>
        <dbReference type="Rhea" id="RHEA-COMP:9863"/>
        <dbReference type="Rhea" id="RHEA-COMP:11604"/>
        <dbReference type="ChEBI" id="CHEBI:15378"/>
        <dbReference type="ChEBI" id="CHEBI:29999"/>
        <dbReference type="ChEBI" id="CHEBI:30616"/>
        <dbReference type="ChEBI" id="CHEBI:83421"/>
        <dbReference type="ChEBI" id="CHEBI:456216"/>
        <dbReference type="EC" id="2.7.11.1"/>
    </reaction>
</comment>
<dbReference type="FunFam" id="3.30.450.20:FF:000036">
    <property type="entry name" value="Putative LOV domain-containing protein"/>
    <property type="match status" value="1"/>
</dbReference>
<feature type="domain" description="PAS" evidence="17">
    <location>
        <begin position="42"/>
        <end position="115"/>
    </location>
</feature>
<keyword evidence="5" id="KW-0600">Photoreceptor protein</keyword>
<feature type="domain" description="Protein kinase" evidence="16">
    <location>
        <begin position="501"/>
        <end position="790"/>
    </location>
</feature>
<dbReference type="FunFam" id="3.30.200.20:FF:000133">
    <property type="entry name" value="LOV domain-containing protein"/>
    <property type="match status" value="1"/>
</dbReference>
<evidence type="ECO:0000256" key="14">
    <source>
        <dbReference type="PROSITE-ProRule" id="PRU10141"/>
    </source>
</evidence>
<dbReference type="FunFam" id="3.30.450.20:FF:000002">
    <property type="entry name" value="LOV domain-containing protein"/>
    <property type="match status" value="1"/>
</dbReference>
<dbReference type="PROSITE" id="PS50011">
    <property type="entry name" value="PROTEIN_KINASE_DOM"/>
    <property type="match status" value="1"/>
</dbReference>
<dbReference type="CDD" id="cd05574">
    <property type="entry name" value="STKc_phototropin_like"/>
    <property type="match status" value="1"/>
</dbReference>
<dbReference type="GO" id="GO:0004674">
    <property type="term" value="F:protein serine/threonine kinase activity"/>
    <property type="evidence" value="ECO:0007669"/>
    <property type="project" value="UniProtKB-KW"/>
</dbReference>
<dbReference type="CDD" id="cd00130">
    <property type="entry name" value="PAS"/>
    <property type="match status" value="2"/>
</dbReference>
<evidence type="ECO:0000256" key="6">
    <source>
        <dbReference type="ARBA" id="ARBA00022606"/>
    </source>
</evidence>
<evidence type="ECO:0000256" key="7">
    <source>
        <dbReference type="ARBA" id="ARBA00022679"/>
    </source>
</evidence>
<evidence type="ECO:0000256" key="13">
    <source>
        <dbReference type="ARBA" id="ARBA00048679"/>
    </source>
</evidence>
<dbReference type="InterPro" id="IPR011009">
    <property type="entry name" value="Kinase-like_dom_sf"/>
</dbReference>
<evidence type="ECO:0000256" key="11">
    <source>
        <dbReference type="ARBA" id="ARBA00023170"/>
    </source>
</evidence>
<feature type="compositionally biased region" description="Polar residues" evidence="15">
    <location>
        <begin position="837"/>
        <end position="847"/>
    </location>
</feature>
<accession>A0A059UK11</accession>
<comment type="similarity">
    <text evidence="2">Belongs to the protein kinase superfamily. AGC Ser/Thr protein kinase family.</text>
</comment>
<dbReference type="InterPro" id="IPR001610">
    <property type="entry name" value="PAC"/>
</dbReference>
<dbReference type="SMART" id="SM00086">
    <property type="entry name" value="PAC"/>
    <property type="match status" value="2"/>
</dbReference>
<dbReference type="GO" id="GO:0005524">
    <property type="term" value="F:ATP binding"/>
    <property type="evidence" value="ECO:0007669"/>
    <property type="project" value="UniProtKB-UniRule"/>
</dbReference>
<dbReference type="InterPro" id="IPR000719">
    <property type="entry name" value="Prot_kinase_dom"/>
</dbReference>
<comment type="catalytic activity">
    <reaction evidence="12">
        <text>L-threonyl-[protein] + ATP = O-phospho-L-threonyl-[protein] + ADP + H(+)</text>
        <dbReference type="Rhea" id="RHEA:46608"/>
        <dbReference type="Rhea" id="RHEA-COMP:11060"/>
        <dbReference type="Rhea" id="RHEA-COMP:11605"/>
        <dbReference type="ChEBI" id="CHEBI:15378"/>
        <dbReference type="ChEBI" id="CHEBI:30013"/>
        <dbReference type="ChEBI" id="CHEBI:30616"/>
        <dbReference type="ChEBI" id="CHEBI:61977"/>
        <dbReference type="ChEBI" id="CHEBI:456216"/>
        <dbReference type="EC" id="2.7.11.1"/>
    </reaction>
</comment>
<proteinExistence type="evidence at transcript level"/>
<dbReference type="NCBIfam" id="TIGR00229">
    <property type="entry name" value="sensory_box"/>
    <property type="match status" value="2"/>
</dbReference>
<keyword evidence="9" id="KW-0418">Kinase</keyword>
<dbReference type="Pfam" id="PF13426">
    <property type="entry name" value="PAS_9"/>
    <property type="match status" value="2"/>
</dbReference>
<feature type="compositionally biased region" description="Polar residues" evidence="15">
    <location>
        <begin position="226"/>
        <end position="237"/>
    </location>
</feature>
<name>A0A059UK11_9VIRI</name>
<dbReference type="InterPro" id="IPR000014">
    <property type="entry name" value="PAS"/>
</dbReference>
<evidence type="ECO:0000256" key="8">
    <source>
        <dbReference type="ARBA" id="ARBA00022741"/>
    </source>
</evidence>
<dbReference type="PROSITE" id="PS00107">
    <property type="entry name" value="PROTEIN_KINASE_ATP"/>
    <property type="match status" value="1"/>
</dbReference>
<protein>
    <recommendedName>
        <fullName evidence="3">non-specific serine/threonine protein kinase</fullName>
        <ecNumber evidence="3">2.7.11.1</ecNumber>
    </recommendedName>
</protein>
<dbReference type="Gene3D" id="1.10.510.10">
    <property type="entry name" value="Transferase(Phosphotransferase) domain 1"/>
    <property type="match status" value="1"/>
</dbReference>
<keyword evidence="6" id="KW-0716">Sensory transduction</keyword>
<dbReference type="PROSITE" id="PS50112">
    <property type="entry name" value="PAS"/>
    <property type="match status" value="2"/>
</dbReference>
<evidence type="ECO:0000256" key="12">
    <source>
        <dbReference type="ARBA" id="ARBA00047899"/>
    </source>
</evidence>
<reference evidence="19" key="2">
    <citation type="submission" date="2014-01" db="EMBL/GenBank/DDBJ databases">
        <authorList>
            <person name="Li F.-W."/>
        </authorList>
    </citation>
    <scope>NUCLEOTIDE SEQUENCE</scope>
</reference>
<evidence type="ECO:0000256" key="3">
    <source>
        <dbReference type="ARBA" id="ARBA00012513"/>
    </source>
</evidence>
<reference evidence="19" key="1">
    <citation type="journal article" date="2014" name="Proc. Natl. Acad. Sci. U.S.A.">
        <title>Horizontal transfer of an adaptive chimeric photoreceptor from bryophytes to ferns.</title>
        <authorList>
            <person name="Li F.W."/>
            <person name="Villarreal J.C."/>
            <person name="Kelly S."/>
            <person name="Rothfels C.J."/>
            <person name="Melkonian M."/>
            <person name="Frangedakis E."/>
            <person name="Ruhsam M."/>
            <person name="Sigel E.M."/>
            <person name="Der J.P."/>
            <person name="Pittermann J."/>
            <person name="Burge D.O."/>
            <person name="Pokorny L."/>
            <person name="Larsson A."/>
            <person name="Chen T."/>
            <person name="Weststrand S."/>
            <person name="Thomas P."/>
            <person name="Carpenter E."/>
            <person name="Zhang Y."/>
            <person name="Tian Z."/>
            <person name="Chen L."/>
            <person name="Yan Z."/>
            <person name="Zhu Y."/>
            <person name="Sun X."/>
            <person name="Wang J."/>
            <person name="Stevenson D.W."/>
            <person name="Crandall-Stotler B.J."/>
            <person name="Shaw A.J."/>
            <person name="Deyholos M.K."/>
            <person name="Soltis D.E."/>
            <person name="Graham S.W."/>
            <person name="Windham M.D."/>
            <person name="Langdale J.A."/>
            <person name="Wong G.K."/>
            <person name="Mathews S."/>
            <person name="Pryer K.M."/>
        </authorList>
    </citation>
    <scope>NUCLEOTIDE SEQUENCE</scope>
</reference>
<evidence type="ECO:0000256" key="4">
    <source>
        <dbReference type="ARBA" id="ARBA00022527"/>
    </source>
</evidence>
<comment type="cofactor">
    <cofactor evidence="1">
        <name>FMN</name>
        <dbReference type="ChEBI" id="CHEBI:58210"/>
    </cofactor>
</comment>
<evidence type="ECO:0000256" key="1">
    <source>
        <dbReference type="ARBA" id="ARBA00001917"/>
    </source>
</evidence>
<evidence type="ECO:0000259" key="18">
    <source>
        <dbReference type="PROSITE" id="PS50113"/>
    </source>
</evidence>
<dbReference type="Gene3D" id="3.30.200.20">
    <property type="entry name" value="Phosphorylase Kinase, domain 1"/>
    <property type="match status" value="1"/>
</dbReference>
<evidence type="ECO:0000256" key="10">
    <source>
        <dbReference type="ARBA" id="ARBA00022840"/>
    </source>
</evidence>
<feature type="domain" description="PAS" evidence="17">
    <location>
        <begin position="300"/>
        <end position="373"/>
    </location>
</feature>
<dbReference type="AlphaFoldDB" id="A0A059UK11"/>
<evidence type="ECO:0000256" key="9">
    <source>
        <dbReference type="ARBA" id="ARBA00022777"/>
    </source>
</evidence>
<dbReference type="PROSITE" id="PS50113">
    <property type="entry name" value="PAC"/>
    <property type="match status" value="2"/>
</dbReference>
<dbReference type="GO" id="GO:0009882">
    <property type="term" value="F:blue light photoreceptor activity"/>
    <property type="evidence" value="ECO:0007669"/>
    <property type="project" value="UniProtKB-ARBA"/>
</dbReference>
<dbReference type="InterPro" id="IPR008271">
    <property type="entry name" value="Ser/Thr_kinase_AS"/>
</dbReference>
<gene>
    <name evidence="19" type="primary">PHOTB</name>
</gene>
<keyword evidence="5" id="KW-0157">Chromophore</keyword>
<dbReference type="InterPro" id="IPR035965">
    <property type="entry name" value="PAS-like_dom_sf"/>
</dbReference>
<keyword evidence="10 14" id="KW-0067">ATP-binding</keyword>
<keyword evidence="7" id="KW-0808">Transferase</keyword>
<dbReference type="InterPro" id="IPR000700">
    <property type="entry name" value="PAS-assoc_C"/>
</dbReference>
<dbReference type="SUPFAM" id="SSF56112">
    <property type="entry name" value="Protein kinase-like (PK-like)"/>
    <property type="match status" value="1"/>
</dbReference>
<evidence type="ECO:0000256" key="15">
    <source>
        <dbReference type="SAM" id="MobiDB-lite"/>
    </source>
</evidence>
<feature type="compositionally biased region" description="Acidic residues" evidence="15">
    <location>
        <begin position="823"/>
        <end position="833"/>
    </location>
</feature>
<feature type="binding site" evidence="14">
    <location>
        <position position="530"/>
    </location>
    <ligand>
        <name>ATP</name>
        <dbReference type="ChEBI" id="CHEBI:30616"/>
    </ligand>
</feature>
<organism evidence="19">
    <name type="scientific">Zygnemopsis sp. MFZO</name>
    <dbReference type="NCBI Taxonomy" id="1498957"/>
    <lineage>
        <taxon>Eukaryota</taxon>
        <taxon>Viridiplantae</taxon>
        <taxon>Streptophyta</taxon>
        <taxon>Zygnematophyceae</taxon>
        <taxon>Zygnematophycidae</taxon>
        <taxon>Zygnematales</taxon>
        <taxon>Zygnemataceae</taxon>
        <taxon>Zygnemopsis</taxon>
    </lineage>
</organism>
<dbReference type="Pfam" id="PF00069">
    <property type="entry name" value="Pkinase"/>
    <property type="match status" value="1"/>
</dbReference>
<dbReference type="Gene3D" id="3.30.450.20">
    <property type="entry name" value="PAS domain"/>
    <property type="match status" value="2"/>
</dbReference>
<keyword evidence="8 14" id="KW-0547">Nucleotide-binding</keyword>
<feature type="region of interest" description="Disordered" evidence="15">
    <location>
        <begin position="222"/>
        <end position="247"/>
    </location>
</feature>
<evidence type="ECO:0000259" key="17">
    <source>
        <dbReference type="PROSITE" id="PS50112"/>
    </source>
</evidence>
<dbReference type="EC" id="2.7.11.1" evidence="3"/>
<dbReference type="SMART" id="SM00220">
    <property type="entry name" value="S_TKc"/>
    <property type="match status" value="1"/>
</dbReference>
<keyword evidence="4" id="KW-0723">Serine/threonine-protein kinase</keyword>
<feature type="domain" description="PAC" evidence="18">
    <location>
        <begin position="116"/>
        <end position="170"/>
    </location>
</feature>
<feature type="region of interest" description="Disordered" evidence="15">
    <location>
        <begin position="809"/>
        <end position="847"/>
    </location>
</feature>
<dbReference type="PROSITE" id="PS00108">
    <property type="entry name" value="PROTEIN_KINASE_ST"/>
    <property type="match status" value="1"/>
</dbReference>
<dbReference type="SUPFAM" id="SSF55785">
    <property type="entry name" value="PYP-like sensor domain (PAS domain)"/>
    <property type="match status" value="2"/>
</dbReference>
<dbReference type="InterPro" id="IPR017441">
    <property type="entry name" value="Protein_kinase_ATP_BS"/>
</dbReference>
<evidence type="ECO:0000313" key="19">
    <source>
        <dbReference type="EMBL" id="AHZ63918.1"/>
    </source>
</evidence>
<feature type="domain" description="PAC" evidence="18">
    <location>
        <begin position="374"/>
        <end position="428"/>
    </location>
</feature>
<evidence type="ECO:0000259" key="16">
    <source>
        <dbReference type="PROSITE" id="PS50011"/>
    </source>
</evidence>
<evidence type="ECO:0000256" key="5">
    <source>
        <dbReference type="ARBA" id="ARBA00022543"/>
    </source>
</evidence>
<dbReference type="EMBL" id="KJ195117">
    <property type="protein sequence ID" value="AHZ63918.1"/>
    <property type="molecule type" value="mRNA"/>
</dbReference>
<keyword evidence="11" id="KW-0675">Receptor</keyword>
<sequence>MAEGASDRDQLVNYMGALGSDDTPLAAVETTGDVVKETFLTQKAGLTDVLTTFQQTFVMSDATKPDIPITFASEGFFKMTGYTAKEVIGKNCRFLQGKDTDRAEVARLKQSLLTGDSYCGRLLNYRKDGTPFWNLLTVSPVKNDEGKVVKYIGMQVEVTKYTEGRAEDKRRPNDLPVSLIRYDARQKEEAESSVAELVHAVARPEKAVERISTIATPLAATPTLTESMSQREQQVSSEDAAAKRKRERRTSGFVSLLGSSKFDEGVKRIPEIQEVPTLVPAEPEEVRDSFELTGEKNIRRGLDLATTLERIQKNFVITDPRLPENPIIFASDDFLELTEYSREEILGRNCRFLQGKDTDQATVQKIRDAIREQRDVTVQLLNYTKSGKPFWNLFHLQAVKDTKGELQYFIGVQLDASTYVEKTTQRLSEETAKEGTQQVVNTANNVDFGLKELPDPNTAKEDLWALHSQVVNPKPHKSQDSNWDAILKIRNRDGRLSLKHFRPIKPLGCGDTGSVHLVELRETGKLFAMKAMDKDVMINRNKVHRACTEREILGLMDHPFLPTLYASFQTGTHVCLITEFCPGGELYLLLERQPQKRFQEHAARFFAAEVLLALEFLHCQGVVYRDLKPENILISQSGHLLLTDFDLSFLAQTKPKLIFPPVERKRRRKKDEEELRPSFVAEPTGTSNSFVGTEEYIAPEIISGTGHGAQVDWWAFGIFLYEMLYARTPFRGRNRQRTFTNILTKELTFPATPVVSLAAKQLIRALLERDQQNRLGAKKGATEIKEHPFFHGLKWSLIRCRQPPELDVPVKFTTTEADNGGPEQDEEDLEWDDSEARSTSNSFDSGY</sequence>